<dbReference type="AlphaFoldDB" id="A0A6G7VMC5"/>
<dbReference type="EMBL" id="CP049811">
    <property type="protein sequence ID" value="QIK41243.1"/>
    <property type="molecule type" value="Genomic_DNA"/>
</dbReference>
<dbReference type="RefSeq" id="WP_166191633.1">
    <property type="nucleotide sequence ID" value="NZ_CP049811.1"/>
</dbReference>
<evidence type="ECO:0000313" key="2">
    <source>
        <dbReference type="Proteomes" id="UP000500791"/>
    </source>
</evidence>
<organism evidence="1 2">
    <name type="scientific">Pontivivens nitratireducens</name>
    <dbReference type="NCBI Taxonomy" id="2758038"/>
    <lineage>
        <taxon>Bacteria</taxon>
        <taxon>Pseudomonadati</taxon>
        <taxon>Pseudomonadota</taxon>
        <taxon>Alphaproteobacteria</taxon>
        <taxon>Rhodobacterales</taxon>
        <taxon>Paracoccaceae</taxon>
        <taxon>Pontivivens</taxon>
    </lineage>
</organism>
<dbReference type="KEGG" id="mon:G8E03_10945"/>
<gene>
    <name evidence="1" type="ORF">G8E03_10945</name>
</gene>
<evidence type="ECO:0000313" key="1">
    <source>
        <dbReference type="EMBL" id="QIK41243.1"/>
    </source>
</evidence>
<keyword evidence="2" id="KW-1185">Reference proteome</keyword>
<accession>A0A6G7VMC5</accession>
<protein>
    <submittedName>
        <fullName evidence="1">Uncharacterized protein</fullName>
    </submittedName>
</protein>
<reference evidence="1 2" key="1">
    <citation type="submission" date="2020-03" db="EMBL/GenBank/DDBJ databases">
        <title>Complete genome sequence of Monaibacterium sp. ALG8 with diverse plasmids.</title>
        <authorList>
            <person name="Sun C."/>
        </authorList>
    </citation>
    <scope>NUCLEOTIDE SEQUENCE [LARGE SCALE GENOMIC DNA]</scope>
    <source>
        <strain evidence="1 2">ALG8</strain>
    </source>
</reference>
<name>A0A6G7VMC5_9RHOB</name>
<dbReference type="Proteomes" id="UP000500791">
    <property type="component" value="Chromosome"/>
</dbReference>
<proteinExistence type="predicted"/>
<sequence length="443" mass="49659">MGADVRQGNGRTVETRKIDDLVGGGNFQTSEGSDLRMHLILSSTYLDERTAESRTAFTIPENDLAEISRTVVDFVRAEVFADQFESWEADRRQAFNSFLADQPIFAFQDPDELFEKSIPHNASSPEAFVRSLSVLRMRRENEREKQLSELVGTVVTGDRLPENFSELVATAARGIQANELTSLAHHAARRKVVLELLDRMIRRVRDTEEGTPASNHLENTLHTLLAPMRTMGTDPADIVRSSHDLWILDERLTYTAGFSSDQQLRKTVSNSPSSDRPDILLWNTGFGLAPIEEPYGNGDVDDIEPLSRVFIVELKRPGRTKYGSADLIESQIMKYVAQIRGGRIEGFGRRSIRISNDCQFYGLAIADFTPQLLENELDRWEPIDNGTGRRRSFATQNTVIDVIEWSSALKSARERNRALLSMAGLKLRANAAFDKPAPSLSDG</sequence>